<evidence type="ECO:0000313" key="2">
    <source>
        <dbReference type="Proteomes" id="UP000467700"/>
    </source>
</evidence>
<sequence length="104" mass="11594">MARAEDLASVEGVAGTSQIRKVVIGKRRIPRQLRAGFVIRTAKKNKEPCQKARGGPIVMYVENGVYGQVDRELVLHLDREEIKHTGRSLTTRLPIVPTQNVGYT</sequence>
<comment type="caution">
    <text evidence="1">The sequence shown here is derived from an EMBL/GenBank/DDBJ whole genome shotgun (WGS) entry which is preliminary data.</text>
</comment>
<dbReference type="AlphaFoldDB" id="A0A8S0X0R6"/>
<dbReference type="Proteomes" id="UP000467700">
    <property type="component" value="Unassembled WGS sequence"/>
</dbReference>
<protein>
    <submittedName>
        <fullName evidence="1">Uncharacterized protein</fullName>
    </submittedName>
</protein>
<reference evidence="1 2" key="1">
    <citation type="submission" date="2020-01" db="EMBL/GenBank/DDBJ databases">
        <authorList>
            <person name="Gupta K D."/>
        </authorList>
    </citation>
    <scope>NUCLEOTIDE SEQUENCE [LARGE SCALE GENOMIC DNA]</scope>
</reference>
<gene>
    <name evidence="1" type="ORF">AAE3_LOCUS12588</name>
</gene>
<name>A0A8S0X0R6_CYCAE</name>
<proteinExistence type="predicted"/>
<dbReference type="EMBL" id="CACVBS010000090">
    <property type="protein sequence ID" value="CAA7270466.1"/>
    <property type="molecule type" value="Genomic_DNA"/>
</dbReference>
<evidence type="ECO:0000313" key="1">
    <source>
        <dbReference type="EMBL" id="CAA7270466.1"/>
    </source>
</evidence>
<accession>A0A8S0X0R6</accession>
<organism evidence="1 2">
    <name type="scientific">Cyclocybe aegerita</name>
    <name type="common">Black poplar mushroom</name>
    <name type="synonym">Agrocybe aegerita</name>
    <dbReference type="NCBI Taxonomy" id="1973307"/>
    <lineage>
        <taxon>Eukaryota</taxon>
        <taxon>Fungi</taxon>
        <taxon>Dikarya</taxon>
        <taxon>Basidiomycota</taxon>
        <taxon>Agaricomycotina</taxon>
        <taxon>Agaricomycetes</taxon>
        <taxon>Agaricomycetidae</taxon>
        <taxon>Agaricales</taxon>
        <taxon>Agaricineae</taxon>
        <taxon>Bolbitiaceae</taxon>
        <taxon>Cyclocybe</taxon>
    </lineage>
</organism>
<keyword evidence="2" id="KW-1185">Reference proteome</keyword>